<comment type="subcellular location">
    <subcellularLocation>
        <location evidence="1">Membrane</location>
        <topology evidence="1">Multi-pass membrane protein</topology>
    </subcellularLocation>
</comment>
<dbReference type="PROSITE" id="PS00018">
    <property type="entry name" value="EF_HAND_1"/>
    <property type="match status" value="2"/>
</dbReference>
<evidence type="ECO:0000259" key="10">
    <source>
        <dbReference type="PROSITE" id="PS50222"/>
    </source>
</evidence>
<dbReference type="PANTHER" id="PTHR11972:SF58">
    <property type="entry name" value="NADPH OXIDASE 5"/>
    <property type="match status" value="1"/>
</dbReference>
<feature type="transmembrane region" description="Helical" evidence="9">
    <location>
        <begin position="508"/>
        <end position="529"/>
    </location>
</feature>
<dbReference type="SUPFAM" id="SSF52343">
    <property type="entry name" value="Ferredoxin reductase-like, C-terminal NADP-linked domain"/>
    <property type="match status" value="1"/>
</dbReference>
<dbReference type="SUPFAM" id="SSF63380">
    <property type="entry name" value="Riboflavin synthase domain-like"/>
    <property type="match status" value="1"/>
</dbReference>
<feature type="transmembrane region" description="Helical" evidence="9">
    <location>
        <begin position="239"/>
        <end position="259"/>
    </location>
</feature>
<feature type="domain" description="FAD-binding FR-type" evidence="11">
    <location>
        <begin position="382"/>
        <end position="502"/>
    </location>
</feature>
<dbReference type="SFLD" id="SFLDS00052">
    <property type="entry name" value="Ferric_Reductase_Domain"/>
    <property type="match status" value="1"/>
</dbReference>
<dbReference type="InterPro" id="IPR017938">
    <property type="entry name" value="Riboflavin_synthase-like_b-brl"/>
</dbReference>
<dbReference type="EMBL" id="JAYGHT010000009">
    <property type="protein sequence ID" value="MEA5518362.1"/>
    <property type="molecule type" value="Genomic_DNA"/>
</dbReference>
<feature type="transmembrane region" description="Helical" evidence="9">
    <location>
        <begin position="279"/>
        <end position="299"/>
    </location>
</feature>
<dbReference type="InterPro" id="IPR013130">
    <property type="entry name" value="Fe3_Rdtase_TM_dom"/>
</dbReference>
<evidence type="ECO:0000313" key="13">
    <source>
        <dbReference type="Proteomes" id="UP001301728"/>
    </source>
</evidence>
<dbReference type="SMART" id="SM00054">
    <property type="entry name" value="EFh"/>
    <property type="match status" value="4"/>
</dbReference>
<keyword evidence="4" id="KW-0274">FAD</keyword>
<evidence type="ECO:0000256" key="2">
    <source>
        <dbReference type="ARBA" id="ARBA00022630"/>
    </source>
</evidence>
<keyword evidence="2" id="KW-0285">Flavoprotein</keyword>
<protein>
    <submittedName>
        <fullName evidence="12">EF-hand domain-containing protein</fullName>
    </submittedName>
</protein>
<dbReference type="PANTHER" id="PTHR11972">
    <property type="entry name" value="NADPH OXIDASE"/>
    <property type="match status" value="1"/>
</dbReference>
<comment type="caution">
    <text evidence="12">The sequence shown here is derived from an EMBL/GenBank/DDBJ whole genome shotgun (WGS) entry which is preliminary data.</text>
</comment>
<feature type="domain" description="EF-hand" evidence="10">
    <location>
        <begin position="119"/>
        <end position="154"/>
    </location>
</feature>
<feature type="transmembrane region" description="Helical" evidence="9">
    <location>
        <begin position="311"/>
        <end position="331"/>
    </location>
</feature>
<reference evidence="12 13" key="1">
    <citation type="submission" date="2023-12" db="EMBL/GenBank/DDBJ databases">
        <title>Baltic Sea Cyanobacteria.</title>
        <authorList>
            <person name="Delbaje E."/>
            <person name="Fewer D.P."/>
            <person name="Shishido T.K."/>
        </authorList>
    </citation>
    <scope>NUCLEOTIDE SEQUENCE [LARGE SCALE GENOMIC DNA]</scope>
    <source>
        <strain evidence="12 13">CCNP 1315</strain>
    </source>
</reference>
<dbReference type="PRINTS" id="PR00450">
    <property type="entry name" value="RECOVERIN"/>
</dbReference>
<dbReference type="InterPro" id="IPR050369">
    <property type="entry name" value="RBOH/FRE"/>
</dbReference>
<dbReference type="InterPro" id="IPR013112">
    <property type="entry name" value="FAD-bd_8"/>
</dbReference>
<dbReference type="Pfam" id="PF13202">
    <property type="entry name" value="EF-hand_5"/>
    <property type="match status" value="1"/>
</dbReference>
<dbReference type="CDD" id="cd00051">
    <property type="entry name" value="EFh"/>
    <property type="match status" value="1"/>
</dbReference>
<evidence type="ECO:0000256" key="8">
    <source>
        <dbReference type="ARBA" id="ARBA00023136"/>
    </source>
</evidence>
<dbReference type="RefSeq" id="WP_323275281.1">
    <property type="nucleotide sequence ID" value="NZ_JAYGHT010000009.1"/>
</dbReference>
<dbReference type="SFLD" id="SFLDG01169">
    <property type="entry name" value="NADPH_oxidase_subgroup_(NOX)"/>
    <property type="match status" value="1"/>
</dbReference>
<dbReference type="Gene3D" id="3.40.50.80">
    <property type="entry name" value="Nucleotide-binding domain of ferredoxin-NADP reductase (FNR) module"/>
    <property type="match status" value="1"/>
</dbReference>
<evidence type="ECO:0000256" key="4">
    <source>
        <dbReference type="ARBA" id="ARBA00022827"/>
    </source>
</evidence>
<sequence length="671" mass="76848">MDSQKVFSRLQELQEVFTKIAGEDGNIDQSEFQKGLGLRDEYISNRLFTLFDTDQSGTVCVREFIRSVENLVFGTTEEKLRFSYLLHDHNGDGGISKGELHQLIISSLKENNLDLQPEQVVELVDVLFLEADINDDGEISFEEFQVLMAKSPALMETMAVSPVTWLTPHKPDDNLLSTEQLKQIQRTRFKHYLQNNWVALAFLGLYIGINLFLFFEAFIRYGNNGANFYVQIARGCGATLNFNGALILIPVMRHFITWLRKGPLNNYLPLDEHIEFHKLIGQVMFASAIVHTIAHFFNYTTLPVPFLQSLFGTKAGFSGLLLLIVFGLMWVTAQEPIRKGGKFALFYMAHMAYVLWFILALIHGPVFWKWASVPIIGYGVEQILRWVKTKEPTHILNASLLPSKVLGLTIERPPSMNYQPGDYLFLKCPSLSNFEWHPFTISSAPEQPDVLSVHIRAVGSWTGRLYQLFKERREEWIRSGSSKPEAGLQVYIDGPYGTPSTHIFESKYVMLVAAGIGVTPFASILRSILERQKQGSKNMRLKKVYFYWLNRDQKSFEWFIEILSRLEQEDTENLFDLNLYLTGAQKKSDMKSSTLFMAMDMVHSRSQVDLITGLKSPTHTGRPDWDEIFRSVSQTHKPEKVDVFFCGSPGLSQQLNKLCHEYGFGYRKENF</sequence>
<dbReference type="Pfam" id="PF01794">
    <property type="entry name" value="Ferric_reduct"/>
    <property type="match status" value="1"/>
</dbReference>
<feature type="transmembrane region" description="Helical" evidence="9">
    <location>
        <begin position="343"/>
        <end position="362"/>
    </location>
</feature>
<keyword evidence="7" id="KW-0560">Oxidoreductase</keyword>
<feature type="domain" description="EF-hand" evidence="10">
    <location>
        <begin position="46"/>
        <end position="74"/>
    </location>
</feature>
<evidence type="ECO:0000256" key="9">
    <source>
        <dbReference type="SAM" id="Phobius"/>
    </source>
</evidence>
<keyword evidence="5" id="KW-0521">NADP</keyword>
<dbReference type="Proteomes" id="UP001301728">
    <property type="component" value="Unassembled WGS sequence"/>
</dbReference>
<dbReference type="PROSITE" id="PS50222">
    <property type="entry name" value="EF_HAND_2"/>
    <property type="match status" value="3"/>
</dbReference>
<dbReference type="Gene3D" id="2.40.30.10">
    <property type="entry name" value="Translation factors"/>
    <property type="match status" value="1"/>
</dbReference>
<name>A0ABU5TTX5_9CYAN</name>
<accession>A0ABU5TTX5</accession>
<proteinExistence type="predicted"/>
<dbReference type="InterPro" id="IPR013121">
    <property type="entry name" value="Fe_red_NAD-bd_6"/>
</dbReference>
<dbReference type="PROSITE" id="PS51384">
    <property type="entry name" value="FAD_FR"/>
    <property type="match status" value="1"/>
</dbReference>
<evidence type="ECO:0000256" key="6">
    <source>
        <dbReference type="ARBA" id="ARBA00022989"/>
    </source>
</evidence>
<keyword evidence="8 9" id="KW-0472">Membrane</keyword>
<evidence type="ECO:0000256" key="5">
    <source>
        <dbReference type="ARBA" id="ARBA00022857"/>
    </source>
</evidence>
<keyword evidence="3 9" id="KW-0812">Transmembrane</keyword>
<gene>
    <name evidence="12" type="ORF">VB854_05310</name>
</gene>
<dbReference type="InterPro" id="IPR017927">
    <property type="entry name" value="FAD-bd_FR_type"/>
</dbReference>
<dbReference type="Pfam" id="PF13499">
    <property type="entry name" value="EF-hand_7"/>
    <property type="match status" value="1"/>
</dbReference>
<dbReference type="InterPro" id="IPR011992">
    <property type="entry name" value="EF-hand-dom_pair"/>
</dbReference>
<dbReference type="Gene3D" id="1.10.238.10">
    <property type="entry name" value="EF-hand"/>
    <property type="match status" value="1"/>
</dbReference>
<dbReference type="Pfam" id="PF08022">
    <property type="entry name" value="FAD_binding_8"/>
    <property type="match status" value="1"/>
</dbReference>
<evidence type="ECO:0000313" key="12">
    <source>
        <dbReference type="EMBL" id="MEA5518362.1"/>
    </source>
</evidence>
<keyword evidence="6 9" id="KW-1133">Transmembrane helix</keyword>
<dbReference type="InterPro" id="IPR018247">
    <property type="entry name" value="EF_Hand_1_Ca_BS"/>
</dbReference>
<evidence type="ECO:0000256" key="3">
    <source>
        <dbReference type="ARBA" id="ARBA00022692"/>
    </source>
</evidence>
<dbReference type="SFLD" id="SFLDG01168">
    <property type="entry name" value="Ferric_reductase_subgroup_(FRE"/>
    <property type="match status" value="1"/>
</dbReference>
<feature type="transmembrane region" description="Helical" evidence="9">
    <location>
        <begin position="197"/>
        <end position="219"/>
    </location>
</feature>
<organism evidence="12 13">
    <name type="scientific">Limnoraphis robusta CCNP1315</name>
    <dbReference type="NCBI Taxonomy" id="3110306"/>
    <lineage>
        <taxon>Bacteria</taxon>
        <taxon>Bacillati</taxon>
        <taxon>Cyanobacteriota</taxon>
        <taxon>Cyanophyceae</taxon>
        <taxon>Oscillatoriophycideae</taxon>
        <taxon>Oscillatoriales</taxon>
        <taxon>Sirenicapillariaceae</taxon>
        <taxon>Limnoraphis</taxon>
    </lineage>
</organism>
<dbReference type="InterPro" id="IPR039261">
    <property type="entry name" value="FNR_nucleotide-bd"/>
</dbReference>
<dbReference type="CDD" id="cd06186">
    <property type="entry name" value="NOX_Duox_like_FAD_NADP"/>
    <property type="match status" value="1"/>
</dbReference>
<evidence type="ECO:0000256" key="7">
    <source>
        <dbReference type="ARBA" id="ARBA00023002"/>
    </source>
</evidence>
<keyword evidence="13" id="KW-1185">Reference proteome</keyword>
<evidence type="ECO:0000256" key="1">
    <source>
        <dbReference type="ARBA" id="ARBA00004141"/>
    </source>
</evidence>
<dbReference type="Pfam" id="PF08030">
    <property type="entry name" value="NAD_binding_6"/>
    <property type="match status" value="1"/>
</dbReference>
<dbReference type="InterPro" id="IPR002048">
    <property type="entry name" value="EF_hand_dom"/>
</dbReference>
<feature type="domain" description="EF-hand" evidence="10">
    <location>
        <begin position="75"/>
        <end position="110"/>
    </location>
</feature>
<evidence type="ECO:0000259" key="11">
    <source>
        <dbReference type="PROSITE" id="PS51384"/>
    </source>
</evidence>
<dbReference type="SUPFAM" id="SSF47473">
    <property type="entry name" value="EF-hand"/>
    <property type="match status" value="1"/>
</dbReference>